<keyword evidence="5" id="KW-1185">Reference proteome</keyword>
<evidence type="ECO:0000256" key="1">
    <source>
        <dbReference type="ARBA" id="ARBA00022723"/>
    </source>
</evidence>
<dbReference type="GO" id="GO:0046872">
    <property type="term" value="F:metal ion binding"/>
    <property type="evidence" value="ECO:0007669"/>
    <property type="project" value="UniProtKB-KW"/>
</dbReference>
<dbReference type="Pfam" id="PF00596">
    <property type="entry name" value="Aldolase_II"/>
    <property type="match status" value="1"/>
</dbReference>
<dbReference type="GO" id="GO:0016832">
    <property type="term" value="F:aldehyde-lyase activity"/>
    <property type="evidence" value="ECO:0007669"/>
    <property type="project" value="TreeGrafter"/>
</dbReference>
<dbReference type="PANTHER" id="PTHR22789">
    <property type="entry name" value="FUCULOSE PHOSPHATE ALDOLASE"/>
    <property type="match status" value="1"/>
</dbReference>
<evidence type="ECO:0000259" key="3">
    <source>
        <dbReference type="SMART" id="SM01007"/>
    </source>
</evidence>
<evidence type="ECO:0000313" key="4">
    <source>
        <dbReference type="EMBL" id="RLJ70724.1"/>
    </source>
</evidence>
<dbReference type="Gene3D" id="3.40.225.10">
    <property type="entry name" value="Class II aldolase/adducin N-terminal domain"/>
    <property type="match status" value="1"/>
</dbReference>
<dbReference type="SMART" id="SM01007">
    <property type="entry name" value="Aldolase_II"/>
    <property type="match status" value="1"/>
</dbReference>
<dbReference type="Proteomes" id="UP000267841">
    <property type="component" value="Unassembled WGS sequence"/>
</dbReference>
<feature type="domain" description="Class II aldolase/adducin N-terminal" evidence="3">
    <location>
        <begin position="6"/>
        <end position="179"/>
    </location>
</feature>
<evidence type="ECO:0000313" key="5">
    <source>
        <dbReference type="Proteomes" id="UP000267841"/>
    </source>
</evidence>
<dbReference type="RefSeq" id="WP_121010863.1">
    <property type="nucleotide sequence ID" value="NZ_RCCJ01000001.1"/>
</dbReference>
<dbReference type="OrthoDB" id="9805559at2"/>
<dbReference type="InterPro" id="IPR036409">
    <property type="entry name" value="Aldolase_II/adducin_N_sf"/>
</dbReference>
<dbReference type="GO" id="GO:0005829">
    <property type="term" value="C:cytosol"/>
    <property type="evidence" value="ECO:0007669"/>
    <property type="project" value="TreeGrafter"/>
</dbReference>
<dbReference type="SUPFAM" id="SSF53639">
    <property type="entry name" value="AraD/HMP-PK domain-like"/>
    <property type="match status" value="1"/>
</dbReference>
<proteinExistence type="predicted"/>
<dbReference type="EMBL" id="RCCJ01000001">
    <property type="protein sequence ID" value="RLJ70724.1"/>
    <property type="molecule type" value="Genomic_DNA"/>
</dbReference>
<dbReference type="PANTHER" id="PTHR22789:SF0">
    <property type="entry name" value="3-OXO-TETRONATE 4-PHOSPHATE DECARBOXYLASE-RELATED"/>
    <property type="match status" value="1"/>
</dbReference>
<accession>A0A497XR34</accession>
<dbReference type="GO" id="GO:0019323">
    <property type="term" value="P:pentose catabolic process"/>
    <property type="evidence" value="ECO:0007669"/>
    <property type="project" value="TreeGrafter"/>
</dbReference>
<evidence type="ECO:0000256" key="2">
    <source>
        <dbReference type="ARBA" id="ARBA00023239"/>
    </source>
</evidence>
<organism evidence="4 5">
    <name type="scientific">Hydrogenivirga caldilitoris</name>
    <dbReference type="NCBI Taxonomy" id="246264"/>
    <lineage>
        <taxon>Bacteria</taxon>
        <taxon>Pseudomonadati</taxon>
        <taxon>Aquificota</taxon>
        <taxon>Aquificia</taxon>
        <taxon>Aquificales</taxon>
        <taxon>Aquificaceae</taxon>
        <taxon>Hydrogenivirga</taxon>
    </lineage>
</organism>
<dbReference type="InterPro" id="IPR050197">
    <property type="entry name" value="Aldolase_class_II_sugar_metab"/>
</dbReference>
<comment type="caution">
    <text evidence="4">The sequence shown here is derived from an EMBL/GenBank/DDBJ whole genome shotgun (WGS) entry which is preliminary data.</text>
</comment>
<sequence length="183" mass="20501">MEWIYKEIIKVGKLLFSEGLVSARSGNISRAFMERLYITRTGSSLGALRKEDIIELPLKETHILDKRASVELSVHKKIIIETERRAVVHAHPVYTLLVSYEKEEVVPVDSEGREILGSVPVLELEKPSASDELAERASSSLKYLPVVIVRGHGVFAAADELYKAYSFISTLEQSCKILFLRGS</sequence>
<protein>
    <submittedName>
        <fullName evidence="4">L-fuculose-phosphate aldolase</fullName>
    </submittedName>
</protein>
<name>A0A497XR34_9AQUI</name>
<keyword evidence="1" id="KW-0479">Metal-binding</keyword>
<dbReference type="InterPro" id="IPR001303">
    <property type="entry name" value="Aldolase_II/adducin_N"/>
</dbReference>
<dbReference type="AlphaFoldDB" id="A0A497XR34"/>
<keyword evidence="2" id="KW-0456">Lyase</keyword>
<gene>
    <name evidence="4" type="ORF">BCF55_1006</name>
</gene>
<reference evidence="4 5" key="1">
    <citation type="submission" date="2018-10" db="EMBL/GenBank/DDBJ databases">
        <title>Genomic Encyclopedia of Archaeal and Bacterial Type Strains, Phase II (KMG-II): from individual species to whole genera.</title>
        <authorList>
            <person name="Goeker M."/>
        </authorList>
    </citation>
    <scope>NUCLEOTIDE SEQUENCE [LARGE SCALE GENOMIC DNA]</scope>
    <source>
        <strain evidence="4 5">DSM 16510</strain>
    </source>
</reference>